<dbReference type="Pfam" id="PF04402">
    <property type="entry name" value="SIMPL"/>
    <property type="match status" value="1"/>
</dbReference>
<feature type="chain" id="PRO_5047183911" evidence="1">
    <location>
        <begin position="20"/>
        <end position="229"/>
    </location>
</feature>
<dbReference type="Gene3D" id="3.30.110.170">
    <property type="entry name" value="Protein of unknown function (DUF541), domain 1"/>
    <property type="match status" value="1"/>
</dbReference>
<dbReference type="Proteomes" id="UP001580928">
    <property type="component" value="Unassembled WGS sequence"/>
</dbReference>
<proteinExistence type="predicted"/>
<evidence type="ECO:0000256" key="1">
    <source>
        <dbReference type="SAM" id="SignalP"/>
    </source>
</evidence>
<evidence type="ECO:0000313" key="2">
    <source>
        <dbReference type="EMBL" id="MFB5945884.1"/>
    </source>
</evidence>
<keyword evidence="1" id="KW-0732">Signal</keyword>
<dbReference type="PANTHER" id="PTHR34387:SF1">
    <property type="entry name" value="PERIPLASMIC IMMUNOGENIC PROTEIN"/>
    <property type="match status" value="1"/>
</dbReference>
<dbReference type="EMBL" id="JBBVGT010000002">
    <property type="protein sequence ID" value="MFB5945884.1"/>
    <property type="molecule type" value="Genomic_DNA"/>
</dbReference>
<comment type="caution">
    <text evidence="2">The sequence shown here is derived from an EMBL/GenBank/DDBJ whole genome shotgun (WGS) entry which is preliminary data.</text>
</comment>
<dbReference type="InterPro" id="IPR007497">
    <property type="entry name" value="SIMPL/DUF541"/>
</dbReference>
<dbReference type="PANTHER" id="PTHR34387">
    <property type="entry name" value="SLR1258 PROTEIN"/>
    <property type="match status" value="1"/>
</dbReference>
<reference evidence="2 3" key="1">
    <citation type="submission" date="2024-04" db="EMBL/GenBank/DDBJ databases">
        <title>Albibacterium profundi sp. nov., isolated from sediment of the Challenger Deep of Mariana Trench.</title>
        <authorList>
            <person name="Wang Y."/>
        </authorList>
    </citation>
    <scope>NUCLEOTIDE SEQUENCE [LARGE SCALE GENOMIC DNA]</scope>
    <source>
        <strain evidence="2 3">RHL897</strain>
    </source>
</reference>
<dbReference type="RefSeq" id="WP_375557415.1">
    <property type="nucleotide sequence ID" value="NZ_JBBVGT010000002.1"/>
</dbReference>
<evidence type="ECO:0000313" key="3">
    <source>
        <dbReference type="Proteomes" id="UP001580928"/>
    </source>
</evidence>
<gene>
    <name evidence="2" type="ORF">WKR92_08555</name>
</gene>
<dbReference type="InterPro" id="IPR052022">
    <property type="entry name" value="26kDa_periplasmic_antigen"/>
</dbReference>
<protein>
    <submittedName>
        <fullName evidence="2">SIMPL domain-containing protein</fullName>
    </submittedName>
</protein>
<name>A0ABV5CEA1_9SPHI</name>
<organism evidence="2 3">
    <name type="scientific">Albibacterium profundi</name>
    <dbReference type="NCBI Taxonomy" id="3134906"/>
    <lineage>
        <taxon>Bacteria</taxon>
        <taxon>Pseudomonadati</taxon>
        <taxon>Bacteroidota</taxon>
        <taxon>Sphingobacteriia</taxon>
        <taxon>Sphingobacteriales</taxon>
        <taxon>Sphingobacteriaceae</taxon>
        <taxon>Albibacterium</taxon>
    </lineage>
</organism>
<dbReference type="Gene3D" id="3.30.70.2970">
    <property type="entry name" value="Protein of unknown function (DUF541), domain 2"/>
    <property type="match status" value="1"/>
</dbReference>
<feature type="signal peptide" evidence="1">
    <location>
        <begin position="1"/>
        <end position="19"/>
    </location>
</feature>
<sequence>MKNTIATLILLTIMSTGFAQERPLVTVNGEHTIKIAPDEAEVNFAIVTEHKDLQEAKKENDAIVAKAISFLKTSSIDAKDIRTTRVNVNPYKEYVKDKEPVPMFRAQQSINVHVSDLNKLTDLISGLVDLGVNNIQNIEFKASNLEQLQDEARMEAMLDAKQKAAILAGALGQSVGPAFTIHDNTSSQVGSPRPMMMAYKSEADSSMQDPIATGEIEVDARVTVSFLMK</sequence>
<accession>A0ABV5CEA1</accession>
<keyword evidence="3" id="KW-1185">Reference proteome</keyword>